<feature type="transmembrane region" description="Helical" evidence="8">
    <location>
        <begin position="117"/>
        <end position="137"/>
    </location>
</feature>
<proteinExistence type="inferred from homology"/>
<dbReference type="GO" id="GO:0015129">
    <property type="term" value="F:lactate transmembrane transporter activity"/>
    <property type="evidence" value="ECO:0007669"/>
    <property type="project" value="InterPro"/>
</dbReference>
<comment type="subcellular location">
    <subcellularLocation>
        <location evidence="1">Cell membrane</location>
        <topology evidence="1">Multi-pass membrane protein</topology>
    </subcellularLocation>
</comment>
<feature type="transmembrane region" description="Helical" evidence="8">
    <location>
        <begin position="46"/>
        <end position="66"/>
    </location>
</feature>
<evidence type="ECO:0000256" key="4">
    <source>
        <dbReference type="ARBA" id="ARBA00022475"/>
    </source>
</evidence>
<evidence type="ECO:0000256" key="6">
    <source>
        <dbReference type="ARBA" id="ARBA00022989"/>
    </source>
</evidence>
<dbReference type="Proteomes" id="UP000824263">
    <property type="component" value="Unassembled WGS sequence"/>
</dbReference>
<evidence type="ECO:0000256" key="1">
    <source>
        <dbReference type="ARBA" id="ARBA00004651"/>
    </source>
</evidence>
<dbReference type="GO" id="GO:0015295">
    <property type="term" value="F:solute:proton symporter activity"/>
    <property type="evidence" value="ECO:0007669"/>
    <property type="project" value="TreeGrafter"/>
</dbReference>
<dbReference type="PANTHER" id="PTHR30003">
    <property type="entry name" value="L-LACTATE PERMEASE"/>
    <property type="match status" value="1"/>
</dbReference>
<name>A0A9D1UDI5_9FIRM</name>
<dbReference type="InterPro" id="IPR003804">
    <property type="entry name" value="Lactate_perm"/>
</dbReference>
<keyword evidence="6 8" id="KW-1133">Transmembrane helix</keyword>
<evidence type="ECO:0000256" key="8">
    <source>
        <dbReference type="SAM" id="Phobius"/>
    </source>
</evidence>
<dbReference type="PANTHER" id="PTHR30003:SF2">
    <property type="entry name" value="L-LACTATE PERMEASE"/>
    <property type="match status" value="1"/>
</dbReference>
<evidence type="ECO:0000313" key="9">
    <source>
        <dbReference type="EMBL" id="HIW83864.1"/>
    </source>
</evidence>
<evidence type="ECO:0000256" key="3">
    <source>
        <dbReference type="ARBA" id="ARBA00022448"/>
    </source>
</evidence>
<evidence type="ECO:0000256" key="2">
    <source>
        <dbReference type="ARBA" id="ARBA00010100"/>
    </source>
</evidence>
<protein>
    <submittedName>
        <fullName evidence="9">L-lactate permease</fullName>
    </submittedName>
</protein>
<gene>
    <name evidence="9" type="ORF">H9873_06045</name>
</gene>
<reference evidence="9" key="2">
    <citation type="submission" date="2021-04" db="EMBL/GenBank/DDBJ databases">
        <authorList>
            <person name="Gilroy R."/>
        </authorList>
    </citation>
    <scope>NUCLEOTIDE SEQUENCE</scope>
    <source>
        <strain evidence="9">ChiSxjej1B13-11762</strain>
    </source>
</reference>
<dbReference type="GO" id="GO:0005886">
    <property type="term" value="C:plasma membrane"/>
    <property type="evidence" value="ECO:0007669"/>
    <property type="project" value="UniProtKB-SubCell"/>
</dbReference>
<evidence type="ECO:0000256" key="5">
    <source>
        <dbReference type="ARBA" id="ARBA00022692"/>
    </source>
</evidence>
<keyword evidence="7 8" id="KW-0472">Membrane</keyword>
<keyword evidence="4" id="KW-1003">Cell membrane</keyword>
<feature type="transmembrane region" description="Helical" evidence="8">
    <location>
        <begin position="78"/>
        <end position="96"/>
    </location>
</feature>
<keyword evidence="5 8" id="KW-0812">Transmembrane</keyword>
<dbReference type="EMBL" id="DXGF01000110">
    <property type="protein sequence ID" value="HIW83864.1"/>
    <property type="molecule type" value="Genomic_DNA"/>
</dbReference>
<dbReference type="AlphaFoldDB" id="A0A9D1UDI5"/>
<evidence type="ECO:0000313" key="10">
    <source>
        <dbReference type="Proteomes" id="UP000824263"/>
    </source>
</evidence>
<evidence type="ECO:0000256" key="7">
    <source>
        <dbReference type="ARBA" id="ARBA00023136"/>
    </source>
</evidence>
<comment type="caution">
    <text evidence="9">The sequence shown here is derived from an EMBL/GenBank/DDBJ whole genome shotgun (WGS) entry which is preliminary data.</text>
</comment>
<feature type="transmembrane region" description="Helical" evidence="8">
    <location>
        <begin position="20"/>
        <end position="39"/>
    </location>
</feature>
<accession>A0A9D1UDI5</accession>
<comment type="similarity">
    <text evidence="2">Belongs to the lactate permease family.</text>
</comment>
<organism evidence="9 10">
    <name type="scientific">Candidatus Dorea gallistercoris</name>
    <dbReference type="NCBI Taxonomy" id="2838542"/>
    <lineage>
        <taxon>Bacteria</taxon>
        <taxon>Bacillati</taxon>
        <taxon>Bacillota</taxon>
        <taxon>Clostridia</taxon>
        <taxon>Lachnospirales</taxon>
        <taxon>Lachnospiraceae</taxon>
        <taxon>Dorea</taxon>
    </lineage>
</organism>
<reference evidence="9" key="1">
    <citation type="journal article" date="2021" name="PeerJ">
        <title>Extensive microbial diversity within the chicken gut microbiome revealed by metagenomics and culture.</title>
        <authorList>
            <person name="Gilroy R."/>
            <person name="Ravi A."/>
            <person name="Getino M."/>
            <person name="Pursley I."/>
            <person name="Horton D.L."/>
            <person name="Alikhan N.F."/>
            <person name="Baker D."/>
            <person name="Gharbi K."/>
            <person name="Hall N."/>
            <person name="Watson M."/>
            <person name="Adriaenssens E.M."/>
            <person name="Foster-Nyarko E."/>
            <person name="Jarju S."/>
            <person name="Secka A."/>
            <person name="Antonio M."/>
            <person name="Oren A."/>
            <person name="Chaudhuri R.R."/>
            <person name="La Ragione R."/>
            <person name="Hildebrand F."/>
            <person name="Pallen M.J."/>
        </authorList>
    </citation>
    <scope>NUCLEOTIDE SEQUENCE</scope>
    <source>
        <strain evidence="9">ChiSxjej1B13-11762</strain>
    </source>
</reference>
<sequence>MIVSVNISGGSRFSEESLNMIGVLAAGSSIAFGMAYPLVAPVLGLFSGFITGSGASGLIMLASYHISTSAALNISGSVINAASVTASGLASSFAVVKIQNATATIDQMGIENKVVKVVLPTAILSTLTVIIICAVLSL</sequence>
<keyword evidence="3" id="KW-0813">Transport</keyword>